<keyword evidence="2" id="KW-0378">Hydrolase</keyword>
<gene>
    <name evidence="2" type="ORF">EU556_24990</name>
</gene>
<accession>A0A4Z0P0E5</accession>
<feature type="chain" id="PRO_5021420766" evidence="1">
    <location>
        <begin position="20"/>
        <end position="359"/>
    </location>
</feature>
<evidence type="ECO:0000313" key="2">
    <source>
        <dbReference type="EMBL" id="TGE03866.1"/>
    </source>
</evidence>
<protein>
    <submittedName>
        <fullName evidence="2">Glycosyl hydrolase family 43</fullName>
    </submittedName>
</protein>
<comment type="caution">
    <text evidence="2">The sequence shown here is derived from an EMBL/GenBank/DDBJ whole genome shotgun (WGS) entry which is preliminary data.</text>
</comment>
<evidence type="ECO:0000256" key="1">
    <source>
        <dbReference type="SAM" id="SignalP"/>
    </source>
</evidence>
<feature type="signal peptide" evidence="1">
    <location>
        <begin position="1"/>
        <end position="19"/>
    </location>
</feature>
<evidence type="ECO:0000313" key="3">
    <source>
        <dbReference type="Proteomes" id="UP000298337"/>
    </source>
</evidence>
<dbReference type="GO" id="GO:0016787">
    <property type="term" value="F:hydrolase activity"/>
    <property type="evidence" value="ECO:0007669"/>
    <property type="project" value="UniProtKB-KW"/>
</dbReference>
<proteinExistence type="predicted"/>
<dbReference type="InterPro" id="IPR023296">
    <property type="entry name" value="Glyco_hydro_beta-prop_sf"/>
</dbReference>
<dbReference type="AlphaFoldDB" id="A0A4Z0P0E5"/>
<organism evidence="2 3">
    <name type="scientific">Hymenobacter fodinae</name>
    <dbReference type="NCBI Taxonomy" id="2510796"/>
    <lineage>
        <taxon>Bacteria</taxon>
        <taxon>Pseudomonadati</taxon>
        <taxon>Bacteroidota</taxon>
        <taxon>Cytophagia</taxon>
        <taxon>Cytophagales</taxon>
        <taxon>Hymenobacteraceae</taxon>
        <taxon>Hymenobacter</taxon>
    </lineage>
</organism>
<dbReference type="CDD" id="cd08994">
    <property type="entry name" value="GH43_62_32_68_117_130-like"/>
    <property type="match status" value="1"/>
</dbReference>
<name>A0A4Z0P0E5_9BACT</name>
<dbReference type="EMBL" id="SRLA01000007">
    <property type="protein sequence ID" value="TGE03866.1"/>
    <property type="molecule type" value="Genomic_DNA"/>
</dbReference>
<sequence length="359" mass="40528">MLSRRAFLATLTLAPLARAAAGFAAGRLLDFPKADFAKFSKHLKPVGRLLEQEGYYVWCNSPIYGPDGRVHVFYSRWPAAKGMGGWLNSCEIARAVADTPEGPFVYQETVLAPRGPGFWDATTCHNPHIQLVDGKYCLFFMGTSNGKTNTKRIGLATADHLEGPWTRPDQPLLLPGETGAWDDHCTTNPAFVKHEGKYWLYYKSWNTQDYVTSKDPVIRGNRKYGLAIADRLEGPYVKYAGNPVIDFSRLGNNKQFEDAYVWEQQGKFHLLARDMGVYSQEVGLYLESKDGKEWTYPKIAFLPLRDYGVQEPPAPPKLKRYGRLERPQLLMRNSKPEYLFGASQGGKYMTASSFVFKIT</sequence>
<keyword evidence="1" id="KW-0732">Signal</keyword>
<dbReference type="SUPFAM" id="SSF75005">
    <property type="entry name" value="Arabinanase/levansucrase/invertase"/>
    <property type="match status" value="1"/>
</dbReference>
<dbReference type="Gene3D" id="2.115.10.20">
    <property type="entry name" value="Glycosyl hydrolase domain, family 43"/>
    <property type="match status" value="1"/>
</dbReference>
<dbReference type="Proteomes" id="UP000298337">
    <property type="component" value="Unassembled WGS sequence"/>
</dbReference>
<keyword evidence="3" id="KW-1185">Reference proteome</keyword>
<reference evidence="2 3" key="1">
    <citation type="submission" date="2019-04" db="EMBL/GenBank/DDBJ databases">
        <authorList>
            <person name="Feng G."/>
            <person name="Zhang J."/>
            <person name="Zhu H."/>
        </authorList>
    </citation>
    <scope>NUCLEOTIDE SEQUENCE [LARGE SCALE GENOMIC DNA]</scope>
    <source>
        <strain evidence="2 3">92R-1</strain>
    </source>
</reference>
<dbReference type="OrthoDB" id="9794572at2"/>
<dbReference type="RefSeq" id="WP_135436967.1">
    <property type="nucleotide sequence ID" value="NZ_SRLA01000007.1"/>
</dbReference>